<dbReference type="InterPro" id="IPR036390">
    <property type="entry name" value="WH_DNA-bd_sf"/>
</dbReference>
<proteinExistence type="predicted"/>
<comment type="caution">
    <text evidence="2">The sequence shown here is derived from an EMBL/GenBank/DDBJ whole genome shotgun (WGS) entry which is preliminary data.</text>
</comment>
<dbReference type="RefSeq" id="WP_157396718.1">
    <property type="nucleotide sequence ID" value="NZ_WSEL01000003.1"/>
</dbReference>
<dbReference type="InterPro" id="IPR011991">
    <property type="entry name" value="ArsR-like_HTH"/>
</dbReference>
<dbReference type="CDD" id="cd00090">
    <property type="entry name" value="HTH_ARSR"/>
    <property type="match status" value="1"/>
</dbReference>
<dbReference type="InterPro" id="IPR036388">
    <property type="entry name" value="WH-like_DNA-bd_sf"/>
</dbReference>
<dbReference type="GO" id="GO:0010288">
    <property type="term" value="P:response to lead ion"/>
    <property type="evidence" value="ECO:0007669"/>
    <property type="project" value="TreeGrafter"/>
</dbReference>
<dbReference type="GO" id="GO:0097063">
    <property type="term" value="F:cadmium ion sensor activity"/>
    <property type="evidence" value="ECO:0007669"/>
    <property type="project" value="TreeGrafter"/>
</dbReference>
<dbReference type="GO" id="GO:0003677">
    <property type="term" value="F:DNA binding"/>
    <property type="evidence" value="ECO:0007669"/>
    <property type="project" value="TreeGrafter"/>
</dbReference>
<dbReference type="GO" id="GO:0032791">
    <property type="term" value="F:lead ion binding"/>
    <property type="evidence" value="ECO:0007669"/>
    <property type="project" value="TreeGrafter"/>
</dbReference>
<dbReference type="EMBL" id="WSEL01000003">
    <property type="protein sequence ID" value="MVQ28640.1"/>
    <property type="molecule type" value="Genomic_DNA"/>
</dbReference>
<dbReference type="InterPro" id="IPR052543">
    <property type="entry name" value="HTH_Metal-responsive_Reg"/>
</dbReference>
<evidence type="ECO:0000313" key="3">
    <source>
        <dbReference type="Proteomes" id="UP000469385"/>
    </source>
</evidence>
<dbReference type="SMART" id="SM00418">
    <property type="entry name" value="HTH_ARSR"/>
    <property type="match status" value="1"/>
</dbReference>
<dbReference type="Pfam" id="PF12840">
    <property type="entry name" value="HTH_20"/>
    <property type="match status" value="1"/>
</dbReference>
<keyword evidence="3" id="KW-1185">Reference proteome</keyword>
<dbReference type="PROSITE" id="PS50987">
    <property type="entry name" value="HTH_ARSR_2"/>
    <property type="match status" value="1"/>
</dbReference>
<dbReference type="GO" id="GO:0003700">
    <property type="term" value="F:DNA-binding transcription factor activity"/>
    <property type="evidence" value="ECO:0007669"/>
    <property type="project" value="InterPro"/>
</dbReference>
<evidence type="ECO:0000259" key="1">
    <source>
        <dbReference type="PROSITE" id="PS50987"/>
    </source>
</evidence>
<organism evidence="2 3">
    <name type="scientific">Ramlibacter pinisoli</name>
    <dbReference type="NCBI Taxonomy" id="2682844"/>
    <lineage>
        <taxon>Bacteria</taxon>
        <taxon>Pseudomonadati</taxon>
        <taxon>Pseudomonadota</taxon>
        <taxon>Betaproteobacteria</taxon>
        <taxon>Burkholderiales</taxon>
        <taxon>Comamonadaceae</taxon>
        <taxon>Ramlibacter</taxon>
    </lineage>
</organism>
<dbReference type="PANTHER" id="PTHR39168:SF1">
    <property type="entry name" value="TRANSCRIPTIONAL REGULATORY PROTEIN"/>
    <property type="match status" value="1"/>
</dbReference>
<dbReference type="Proteomes" id="UP000469385">
    <property type="component" value="Unassembled WGS sequence"/>
</dbReference>
<reference evidence="2 3" key="1">
    <citation type="submission" date="2019-12" db="EMBL/GenBank/DDBJ databases">
        <authorList>
            <person name="Huq M.A."/>
        </authorList>
    </citation>
    <scope>NUCLEOTIDE SEQUENCE [LARGE SCALE GENOMIC DNA]</scope>
    <source>
        <strain evidence="2 3">MAH-25</strain>
    </source>
</reference>
<sequence length="248" mass="26913">MNTNQVARIAALLGEPARTGMLLALMDGRALTAHELAAAGGITPATASRHLALLVEADLLRLDRQGRHRYHRLASPEVARLLESVMQLAAQSAPDRPRVATGPRDATMRLARTCYDHLAGRIAVAIAQRLVDERAVLVEDDTAVVTERAGPVLEGLGLRSEVVHARGPGQRPACRPCLDWGERRMHLAGRLGALLCSHTLQMGWLLQAPGTRALQLTPRGAVALRDWLGVERWMSVQAGDPVQQRSSR</sequence>
<dbReference type="InterPro" id="IPR001845">
    <property type="entry name" value="HTH_ArsR_DNA-bd_dom"/>
</dbReference>
<dbReference type="Gene3D" id="1.10.10.10">
    <property type="entry name" value="Winged helix-like DNA-binding domain superfamily/Winged helix DNA-binding domain"/>
    <property type="match status" value="1"/>
</dbReference>
<dbReference type="SUPFAM" id="SSF46785">
    <property type="entry name" value="Winged helix' DNA-binding domain"/>
    <property type="match status" value="1"/>
</dbReference>
<accession>A0A6N8IQU4</accession>
<dbReference type="PANTHER" id="PTHR39168">
    <property type="entry name" value="TRANSCRIPTIONAL REGULATOR-RELATED"/>
    <property type="match status" value="1"/>
</dbReference>
<evidence type="ECO:0000313" key="2">
    <source>
        <dbReference type="EMBL" id="MVQ28640.1"/>
    </source>
</evidence>
<protein>
    <submittedName>
        <fullName evidence="2">Helix-turn-helix domain-containing protein</fullName>
    </submittedName>
</protein>
<feature type="domain" description="HTH arsR-type" evidence="1">
    <location>
        <begin position="1"/>
        <end position="93"/>
    </location>
</feature>
<gene>
    <name evidence="2" type="ORF">GON04_04240</name>
</gene>
<dbReference type="GO" id="GO:0046686">
    <property type="term" value="P:response to cadmium ion"/>
    <property type="evidence" value="ECO:0007669"/>
    <property type="project" value="TreeGrafter"/>
</dbReference>
<name>A0A6N8IQU4_9BURK</name>
<dbReference type="AlphaFoldDB" id="A0A6N8IQU4"/>